<keyword evidence="2" id="KW-1185">Reference proteome</keyword>
<evidence type="ECO:0000313" key="1">
    <source>
        <dbReference type="EMBL" id="KXB08656.1"/>
    </source>
</evidence>
<gene>
    <name evidence="1" type="ORF">AKJ56_00675</name>
</gene>
<evidence type="ECO:0000313" key="2">
    <source>
        <dbReference type="Proteomes" id="UP000070175"/>
    </source>
</evidence>
<protein>
    <submittedName>
        <fullName evidence="1">Uncharacterized protein</fullName>
    </submittedName>
</protein>
<sequence length="82" mass="9528">MNCRFSDFDCLVDENPENVEVCKACASIRSAEVEEEMINIQKLQTLSTLAASLPYEEKDLQNKVNDKIKEMLREWLEQNESE</sequence>
<dbReference type="Proteomes" id="UP000070175">
    <property type="component" value="Unassembled WGS sequence"/>
</dbReference>
<comment type="caution">
    <text evidence="1">The sequence shown here is derived from an EMBL/GenBank/DDBJ whole genome shotgun (WGS) entry which is preliminary data.</text>
</comment>
<dbReference type="EMBL" id="LHYJ01000006">
    <property type="protein sequence ID" value="KXB08656.1"/>
    <property type="molecule type" value="Genomic_DNA"/>
</dbReference>
<organism evidence="1 2">
    <name type="scientific">candidate division MSBL1 archaeon SCGC-AAA382N08</name>
    <dbReference type="NCBI Taxonomy" id="1698285"/>
    <lineage>
        <taxon>Archaea</taxon>
        <taxon>Methanobacteriati</taxon>
        <taxon>Methanobacteriota</taxon>
        <taxon>candidate division MSBL1</taxon>
    </lineage>
</organism>
<proteinExistence type="predicted"/>
<reference evidence="1 2" key="1">
    <citation type="journal article" date="2016" name="Sci. Rep.">
        <title>Metabolic traits of an uncultured archaeal lineage -MSBL1- from brine pools of the Red Sea.</title>
        <authorList>
            <person name="Mwirichia R."/>
            <person name="Alam I."/>
            <person name="Rashid M."/>
            <person name="Vinu M."/>
            <person name="Ba-Alawi W."/>
            <person name="Anthony Kamau A."/>
            <person name="Kamanda Ngugi D."/>
            <person name="Goker M."/>
            <person name="Klenk H.P."/>
            <person name="Bajic V."/>
            <person name="Stingl U."/>
        </authorList>
    </citation>
    <scope>NUCLEOTIDE SEQUENCE [LARGE SCALE GENOMIC DNA]</scope>
    <source>
        <strain evidence="1">SCGC-AAA382N08</strain>
    </source>
</reference>
<accession>A0A133VQC5</accession>
<name>A0A133VQC5_9EURY</name>
<dbReference type="AlphaFoldDB" id="A0A133VQC5"/>